<dbReference type="EMBL" id="JAVHNR010000001">
    <property type="protein sequence ID" value="KAK6357691.1"/>
    <property type="molecule type" value="Genomic_DNA"/>
</dbReference>
<accession>A0AAN8RSZ1</accession>
<feature type="chain" id="PRO_5042927651" evidence="2">
    <location>
        <begin position="18"/>
        <end position="588"/>
    </location>
</feature>
<evidence type="ECO:0000256" key="1">
    <source>
        <dbReference type="SAM" id="MobiDB-lite"/>
    </source>
</evidence>
<sequence length="588" mass="67170">MRLRYLTTLCLLQRALGMDYFTSIRDLANEPTLATGDTSEYRIPIDGQKFGAWERVMDYNGLIDAFLKFYRKGEKEWERIFYGRPGYDSYNYNDRSSCFTEKVDKLMESILDTYMEAHNGSNPPMWFRNMIVTWANTLFEVVMSTRENPFYDVGVVAAEDVPEQFSYKVAMFNRDFPEDFRDALKFEDFPVSRMTADHLHLFFTPLFRGRGDPNVKPGSRVKPRSEQVGRYLLNGVEISGRAGENMQTHEFQFVVSDIDVSLGRDLVTVFVDPNKTTRMRETLLKLRDRLFRIMTEGLRQAWDIRTEMGFLDSKIAGVNRTMEEREQVAEERAKAAEAKKRAKDFAKVGFNLGQESGAGEGQSVNILPKKKPTPLFSKWQVIKDLIVDLSYMPEYLIKDLDAMAEVLRVMEVPQLPDTEESIKMLKDLTFNPVETPNYMRLSNIETMESPISQNTEPGGPSQPLQMQNVQEATFREGLTGPVPQKTDRTDRAFEDLISAIPVSISLDLRDSEVDSESQQQVQLMREGSDPFNGEHLKLLSTDVSPSARSLLHPGYSPSQRNHSPPRRSIFSGTGSRFSDVINDAGKNQ</sequence>
<gene>
    <name evidence="3" type="ORF">TWF718_001999</name>
</gene>
<reference evidence="3 4" key="1">
    <citation type="submission" date="2019-10" db="EMBL/GenBank/DDBJ databases">
        <authorList>
            <person name="Palmer J.M."/>
        </authorList>
    </citation>
    <scope>NUCLEOTIDE SEQUENCE [LARGE SCALE GENOMIC DNA]</scope>
    <source>
        <strain evidence="3 4">TWF718</strain>
    </source>
</reference>
<feature type="region of interest" description="Disordered" evidence="1">
    <location>
        <begin position="509"/>
        <end position="588"/>
    </location>
</feature>
<proteinExistence type="predicted"/>
<feature type="compositionally biased region" description="Basic and acidic residues" evidence="1">
    <location>
        <begin position="526"/>
        <end position="537"/>
    </location>
</feature>
<comment type="caution">
    <text evidence="3">The sequence shown here is derived from an EMBL/GenBank/DDBJ whole genome shotgun (WGS) entry which is preliminary data.</text>
</comment>
<dbReference type="AlphaFoldDB" id="A0AAN8RSZ1"/>
<dbReference type="Proteomes" id="UP001313282">
    <property type="component" value="Unassembled WGS sequence"/>
</dbReference>
<organism evidence="3 4">
    <name type="scientific">Orbilia javanica</name>
    <dbReference type="NCBI Taxonomy" id="47235"/>
    <lineage>
        <taxon>Eukaryota</taxon>
        <taxon>Fungi</taxon>
        <taxon>Dikarya</taxon>
        <taxon>Ascomycota</taxon>
        <taxon>Pezizomycotina</taxon>
        <taxon>Orbiliomycetes</taxon>
        <taxon>Orbiliales</taxon>
        <taxon>Orbiliaceae</taxon>
        <taxon>Orbilia</taxon>
    </lineage>
</organism>
<keyword evidence="4" id="KW-1185">Reference proteome</keyword>
<protein>
    <submittedName>
        <fullName evidence="3">Uncharacterized protein</fullName>
    </submittedName>
</protein>
<evidence type="ECO:0000256" key="2">
    <source>
        <dbReference type="SAM" id="SignalP"/>
    </source>
</evidence>
<name>A0AAN8RSZ1_9PEZI</name>
<feature type="signal peptide" evidence="2">
    <location>
        <begin position="1"/>
        <end position="17"/>
    </location>
</feature>
<evidence type="ECO:0000313" key="4">
    <source>
        <dbReference type="Proteomes" id="UP001313282"/>
    </source>
</evidence>
<keyword evidence="2" id="KW-0732">Signal</keyword>
<evidence type="ECO:0000313" key="3">
    <source>
        <dbReference type="EMBL" id="KAK6357691.1"/>
    </source>
</evidence>